<dbReference type="CDD" id="cd02440">
    <property type="entry name" value="AdoMet_MTases"/>
    <property type="match status" value="1"/>
</dbReference>
<name>A0ABV4WFI8_9CYAN</name>
<dbReference type="Proteomes" id="UP001576780">
    <property type="component" value="Unassembled WGS sequence"/>
</dbReference>
<dbReference type="PANTHER" id="PTHR43464">
    <property type="entry name" value="METHYLTRANSFERASE"/>
    <property type="match status" value="1"/>
</dbReference>
<dbReference type="Pfam" id="PF13847">
    <property type="entry name" value="Methyltransf_31"/>
    <property type="match status" value="1"/>
</dbReference>
<keyword evidence="3" id="KW-1185">Reference proteome</keyword>
<sequence length="443" mass="50663">MNEQTPDSIEKIRQQFDSAPYPRIPLDNYPKNVKFLSIHNLITPYYLRYQKVVKNEGKVILDAGCGSGFKSLALAIANPGAQIIGIDLSEASIKLAEQRLKYHGFQNTEFHVLGIEDLPKLGKEFDYINCDEVLYLIPDLVAGLRAMKSVLKPEGIIRTNLHSSIQRHSYFTAQQVFKLMGFMDENPGELEIELVRETIEALKDDVVLKVRTWKPELRENEEWYLMNYLFQGDTGYTIPEMFAALKSADLEFISMIRWPWWDVMDLFKEPEDLPVFLGMSLPGLSLEERLHLYELLNPVHRLLDFWCGHSNAAPSPVLVTDWLDEDWSGAEVHLHPNLKVPEVKQEMLDSASQPQAMEIAKYLNFTKEPLLLMDSTVISGLIPLLEKSQSMSSLVKHWCQVRPVNPVTLEPTDEMTAFETVKQMLITLEQIGFVLLERSPQGS</sequence>
<dbReference type="EC" id="2.1.1.-" evidence="2"/>
<accession>A0ABV4WFI8</accession>
<keyword evidence="2" id="KW-0489">Methyltransferase</keyword>
<keyword evidence="2" id="KW-0808">Transferase</keyword>
<evidence type="ECO:0000313" key="3">
    <source>
        <dbReference type="Proteomes" id="UP001576780"/>
    </source>
</evidence>
<comment type="caution">
    <text evidence="2">The sequence shown here is derived from an EMBL/GenBank/DDBJ whole genome shotgun (WGS) entry which is preliminary data.</text>
</comment>
<gene>
    <name evidence="2" type="ORF">ACE1CA_04855</name>
</gene>
<dbReference type="InterPro" id="IPR025714">
    <property type="entry name" value="Methyltranfer_dom"/>
</dbReference>
<proteinExistence type="predicted"/>
<dbReference type="Gene3D" id="3.40.50.150">
    <property type="entry name" value="Vaccinia Virus protein VP39"/>
    <property type="match status" value="1"/>
</dbReference>
<dbReference type="EMBL" id="JBHFNT010000047">
    <property type="protein sequence ID" value="MFB2833843.1"/>
    <property type="molecule type" value="Genomic_DNA"/>
</dbReference>
<evidence type="ECO:0000313" key="2">
    <source>
        <dbReference type="EMBL" id="MFB2833843.1"/>
    </source>
</evidence>
<dbReference type="SUPFAM" id="SSF53335">
    <property type="entry name" value="S-adenosyl-L-methionine-dependent methyltransferases"/>
    <property type="match status" value="1"/>
</dbReference>
<organism evidence="2 3">
    <name type="scientific">Floridaenema evergladense BLCC-F167</name>
    <dbReference type="NCBI Taxonomy" id="3153639"/>
    <lineage>
        <taxon>Bacteria</taxon>
        <taxon>Bacillati</taxon>
        <taxon>Cyanobacteriota</taxon>
        <taxon>Cyanophyceae</taxon>
        <taxon>Oscillatoriophycideae</taxon>
        <taxon>Aerosakkonematales</taxon>
        <taxon>Aerosakkonemataceae</taxon>
        <taxon>Floridanema</taxon>
        <taxon>Floridanema evergladense</taxon>
    </lineage>
</organism>
<feature type="domain" description="Methyltransferase" evidence="1">
    <location>
        <begin position="55"/>
        <end position="172"/>
    </location>
</feature>
<dbReference type="RefSeq" id="WP_413276294.1">
    <property type="nucleotide sequence ID" value="NZ_JBHFNT010000047.1"/>
</dbReference>
<reference evidence="2 3" key="1">
    <citation type="submission" date="2024-09" db="EMBL/GenBank/DDBJ databases">
        <title>Floridaenema gen nov. (Aerosakkonemataceae, Aerosakkonematales ord. nov., Cyanobacteria) from benthic tropical and subtropical fresh waters, with the description of four new species.</title>
        <authorList>
            <person name="Moretto J.A."/>
            <person name="Berthold D.E."/>
            <person name="Lefler F.W."/>
            <person name="Huang I.-S."/>
            <person name="Laughinghouse H. IV."/>
        </authorList>
    </citation>
    <scope>NUCLEOTIDE SEQUENCE [LARGE SCALE GENOMIC DNA]</scope>
    <source>
        <strain evidence="2 3">BLCC-F167</strain>
    </source>
</reference>
<dbReference type="GO" id="GO:0008168">
    <property type="term" value="F:methyltransferase activity"/>
    <property type="evidence" value="ECO:0007669"/>
    <property type="project" value="UniProtKB-KW"/>
</dbReference>
<evidence type="ECO:0000259" key="1">
    <source>
        <dbReference type="Pfam" id="PF13847"/>
    </source>
</evidence>
<dbReference type="GO" id="GO:0032259">
    <property type="term" value="P:methylation"/>
    <property type="evidence" value="ECO:0007669"/>
    <property type="project" value="UniProtKB-KW"/>
</dbReference>
<dbReference type="InterPro" id="IPR029063">
    <property type="entry name" value="SAM-dependent_MTases_sf"/>
</dbReference>
<protein>
    <submittedName>
        <fullName evidence="2">Class I SAM-dependent methyltransferase</fullName>
        <ecNumber evidence="2">2.1.1.-</ecNumber>
    </submittedName>
</protein>
<dbReference type="PANTHER" id="PTHR43464:SF91">
    <property type="entry name" value="SLL0487 PROTEIN"/>
    <property type="match status" value="1"/>
</dbReference>